<dbReference type="PANTHER" id="PTHR31903">
    <property type="entry name" value="F12F1.11-RELATED"/>
    <property type="match status" value="1"/>
</dbReference>
<protein>
    <submittedName>
        <fullName evidence="2">Uncharacterized protein</fullName>
    </submittedName>
</protein>
<evidence type="ECO:0000313" key="2">
    <source>
        <dbReference type="EMBL" id="MPA50700.1"/>
    </source>
</evidence>
<evidence type="ECO:0000256" key="1">
    <source>
        <dbReference type="SAM" id="MobiDB-lite"/>
    </source>
</evidence>
<accession>A0A5B7A1L2</accession>
<organism evidence="2">
    <name type="scientific">Davidia involucrata</name>
    <name type="common">Dove tree</name>
    <dbReference type="NCBI Taxonomy" id="16924"/>
    <lineage>
        <taxon>Eukaryota</taxon>
        <taxon>Viridiplantae</taxon>
        <taxon>Streptophyta</taxon>
        <taxon>Embryophyta</taxon>
        <taxon>Tracheophyta</taxon>
        <taxon>Spermatophyta</taxon>
        <taxon>Magnoliopsida</taxon>
        <taxon>eudicotyledons</taxon>
        <taxon>Gunneridae</taxon>
        <taxon>Pentapetalae</taxon>
        <taxon>asterids</taxon>
        <taxon>Cornales</taxon>
        <taxon>Nyssaceae</taxon>
        <taxon>Davidia</taxon>
    </lineage>
</organism>
<sequence length="203" mass="22318">MKKLYSKGKKVHPSLPAIADHFSLLPATILTLTVALSPEDKEVLAYLISCSGSSNNFSTHRKTTHKSGVAGGGGGGSGGDHPPQFHCNCFRCYISYWVRWDASPNRQLIHEILDAYEEGLFQKKIGKIRKERRKQRICNVSDEEKRDSGESESVELSPSSAGGDVDQVNGKDGDDQVVVVVEKGSVRKIVSFIGERIWGVWGM</sequence>
<dbReference type="EMBL" id="GHES01020141">
    <property type="protein sequence ID" value="MPA50700.1"/>
    <property type="molecule type" value="Transcribed_RNA"/>
</dbReference>
<reference evidence="2" key="1">
    <citation type="submission" date="2019-08" db="EMBL/GenBank/DDBJ databases">
        <title>Reference gene set and small RNA set construction with multiple tissues from Davidia involucrata Baill.</title>
        <authorList>
            <person name="Yang H."/>
            <person name="Zhou C."/>
            <person name="Li G."/>
            <person name="Wang J."/>
            <person name="Gao P."/>
            <person name="Wang M."/>
            <person name="Wang R."/>
            <person name="Zhao Y."/>
        </authorList>
    </citation>
    <scope>NUCLEOTIDE SEQUENCE</scope>
    <source>
        <tissue evidence="2">Mixed with DoveR01_LX</tissue>
    </source>
</reference>
<name>A0A5B7A1L2_DAVIN</name>
<feature type="region of interest" description="Disordered" evidence="1">
    <location>
        <begin position="139"/>
        <end position="171"/>
    </location>
</feature>
<dbReference type="AlphaFoldDB" id="A0A5B7A1L2"/>
<dbReference type="PANTHER" id="PTHR31903:SF12">
    <property type="match status" value="1"/>
</dbReference>
<proteinExistence type="predicted"/>
<gene>
    <name evidence="2" type="ORF">Din_020141</name>
</gene>
<feature type="region of interest" description="Disordered" evidence="1">
    <location>
        <begin position="57"/>
        <end position="77"/>
    </location>
</feature>